<dbReference type="GO" id="GO:0009244">
    <property type="term" value="P:lipopolysaccharide core region biosynthetic process"/>
    <property type="evidence" value="ECO:0007669"/>
    <property type="project" value="UniProtKB-UniPathway"/>
</dbReference>
<proteinExistence type="predicted"/>
<dbReference type="UniPathway" id="UPA00958"/>
<accession>A0A251XXK2</accession>
<keyword evidence="4" id="KW-0548">Nucleotidyltransferase</keyword>
<keyword evidence="7" id="KW-0067">ATP-binding</keyword>
<evidence type="ECO:0000256" key="4">
    <source>
        <dbReference type="ARBA" id="ARBA00022695"/>
    </source>
</evidence>
<evidence type="ECO:0000256" key="9">
    <source>
        <dbReference type="ARBA" id="ARBA00023277"/>
    </source>
</evidence>
<evidence type="ECO:0000256" key="2">
    <source>
        <dbReference type="ARBA" id="ARBA00012519"/>
    </source>
</evidence>
<comment type="caution">
    <text evidence="14">The sequence shown here is derived from an EMBL/GenBank/DDBJ whole genome shotgun (WGS) entry which is preliminary data.</text>
</comment>
<evidence type="ECO:0000259" key="13">
    <source>
        <dbReference type="Pfam" id="PF01467"/>
    </source>
</evidence>
<dbReference type="PANTHER" id="PTHR46969:SF1">
    <property type="entry name" value="BIFUNCTIONAL PROTEIN HLDE"/>
    <property type="match status" value="1"/>
</dbReference>
<comment type="pathway">
    <text evidence="1">Bacterial outer membrane biogenesis; LPS core biosynthesis.</text>
</comment>
<dbReference type="InterPro" id="IPR011611">
    <property type="entry name" value="PfkB_dom"/>
</dbReference>
<evidence type="ECO:0000313" key="14">
    <source>
        <dbReference type="EMBL" id="OUE10251.1"/>
    </source>
</evidence>
<evidence type="ECO:0000256" key="3">
    <source>
        <dbReference type="ARBA" id="ARBA00022679"/>
    </source>
</evidence>
<dbReference type="InterPro" id="IPR014729">
    <property type="entry name" value="Rossmann-like_a/b/a_fold"/>
</dbReference>
<dbReference type="GO" id="GO:0005524">
    <property type="term" value="F:ATP binding"/>
    <property type="evidence" value="ECO:0007669"/>
    <property type="project" value="UniProtKB-KW"/>
</dbReference>
<dbReference type="Gene3D" id="3.40.50.620">
    <property type="entry name" value="HUPs"/>
    <property type="match status" value="1"/>
</dbReference>
<dbReference type="SUPFAM" id="SSF53613">
    <property type="entry name" value="Ribokinase-like"/>
    <property type="match status" value="1"/>
</dbReference>
<dbReference type="GO" id="GO:0033785">
    <property type="term" value="F:heptose 7-phosphate kinase activity"/>
    <property type="evidence" value="ECO:0007669"/>
    <property type="project" value="TreeGrafter"/>
</dbReference>
<comment type="catalytic activity">
    <reaction evidence="10">
        <text>D-glycero-beta-D-manno-heptose 1-phosphate + ATP + H(+) = ADP-D-glycero-beta-D-manno-heptose + diphosphate</text>
        <dbReference type="Rhea" id="RHEA:27465"/>
        <dbReference type="ChEBI" id="CHEBI:15378"/>
        <dbReference type="ChEBI" id="CHEBI:30616"/>
        <dbReference type="ChEBI" id="CHEBI:33019"/>
        <dbReference type="ChEBI" id="CHEBI:59967"/>
        <dbReference type="ChEBI" id="CHEBI:61593"/>
        <dbReference type="EC" id="2.7.7.70"/>
    </reaction>
</comment>
<dbReference type="NCBIfam" id="TIGR00125">
    <property type="entry name" value="cyt_tran_rel"/>
    <property type="match status" value="1"/>
</dbReference>
<evidence type="ECO:0000259" key="12">
    <source>
        <dbReference type="Pfam" id="PF00294"/>
    </source>
</evidence>
<keyword evidence="8" id="KW-0511">Multifunctional enzyme</keyword>
<feature type="domain" description="Carbohydrate kinase PfkB" evidence="12">
    <location>
        <begin position="43"/>
        <end position="318"/>
    </location>
</feature>
<evidence type="ECO:0000256" key="1">
    <source>
        <dbReference type="ARBA" id="ARBA00004713"/>
    </source>
</evidence>
<feature type="domain" description="Cytidyltransferase-like" evidence="13">
    <location>
        <begin position="355"/>
        <end position="460"/>
    </location>
</feature>
<evidence type="ECO:0000256" key="6">
    <source>
        <dbReference type="ARBA" id="ARBA00022777"/>
    </source>
</evidence>
<dbReference type="Pfam" id="PF01467">
    <property type="entry name" value="CTP_transf_like"/>
    <property type="match status" value="1"/>
</dbReference>
<feature type="compositionally biased region" description="Low complexity" evidence="11">
    <location>
        <begin position="500"/>
        <end position="533"/>
    </location>
</feature>
<evidence type="ECO:0000256" key="11">
    <source>
        <dbReference type="SAM" id="MobiDB-lite"/>
    </source>
</evidence>
<evidence type="ECO:0000256" key="5">
    <source>
        <dbReference type="ARBA" id="ARBA00022741"/>
    </source>
</evidence>
<evidence type="ECO:0000256" key="7">
    <source>
        <dbReference type="ARBA" id="ARBA00022840"/>
    </source>
</evidence>
<organism evidence="14 15">
    <name type="scientific">Clavibacter michiganensis</name>
    <dbReference type="NCBI Taxonomy" id="28447"/>
    <lineage>
        <taxon>Bacteria</taxon>
        <taxon>Bacillati</taxon>
        <taxon>Actinomycetota</taxon>
        <taxon>Actinomycetes</taxon>
        <taxon>Micrococcales</taxon>
        <taxon>Microbacteriaceae</taxon>
        <taxon>Clavibacter</taxon>
    </lineage>
</organism>
<dbReference type="PROSITE" id="PS00583">
    <property type="entry name" value="PFKB_KINASES_1"/>
    <property type="match status" value="1"/>
</dbReference>
<dbReference type="InterPro" id="IPR004821">
    <property type="entry name" value="Cyt_trans-like"/>
</dbReference>
<keyword evidence="9" id="KW-0119">Carbohydrate metabolism</keyword>
<dbReference type="GO" id="GO:0033786">
    <property type="term" value="F:heptose-1-phosphate adenylyltransferase activity"/>
    <property type="evidence" value="ECO:0007669"/>
    <property type="project" value="TreeGrafter"/>
</dbReference>
<dbReference type="InterPro" id="IPR002173">
    <property type="entry name" value="Carboh/pur_kinase_PfkB_CS"/>
</dbReference>
<dbReference type="GO" id="GO:0005829">
    <property type="term" value="C:cytosol"/>
    <property type="evidence" value="ECO:0007669"/>
    <property type="project" value="TreeGrafter"/>
</dbReference>
<dbReference type="PANTHER" id="PTHR46969">
    <property type="entry name" value="BIFUNCTIONAL PROTEIN HLDE"/>
    <property type="match status" value="1"/>
</dbReference>
<dbReference type="EMBL" id="MDHJ01000001">
    <property type="protein sequence ID" value="OUE10251.1"/>
    <property type="molecule type" value="Genomic_DNA"/>
</dbReference>
<dbReference type="InterPro" id="IPR029056">
    <property type="entry name" value="Ribokinase-like"/>
</dbReference>
<dbReference type="Pfam" id="PF00294">
    <property type="entry name" value="PfkB"/>
    <property type="match status" value="1"/>
</dbReference>
<evidence type="ECO:0000256" key="10">
    <source>
        <dbReference type="ARBA" id="ARBA00047428"/>
    </source>
</evidence>
<evidence type="ECO:0000256" key="8">
    <source>
        <dbReference type="ARBA" id="ARBA00023268"/>
    </source>
</evidence>
<evidence type="ECO:0000313" key="15">
    <source>
        <dbReference type="Proteomes" id="UP000195106"/>
    </source>
</evidence>
<name>A0A251XXK2_9MICO</name>
<protein>
    <recommendedName>
        <fullName evidence="2">D-glycero-beta-D-manno-heptose 1-phosphate adenylyltransferase</fullName>
        <ecNumber evidence="2">2.7.7.70</ecNumber>
    </recommendedName>
</protein>
<sequence>MTSELRGIIGLLAERRPTVTVIGDVILDEWWRGHSDRMTREAPAPVVDVTERIQSLGGAANTAVNLASLGGTVRMVGLVGQDAAGDRVRDLLAAAGVDVTGLVHSPRLRTTTKTRIVGDDQVIVRVDDVHRGSVHRDDARALARAALEASAGADAEIVSDYGTGTLHGVVLESLAARERRPALTVVDAHDPAVWAPIGPDLITPNAGEAGRLVDRPLARDEDRAAVVAGLGDAILAAASSATAVVTLDRDGTVVLGAGEPYRTRAHPVPEKQASGAGDTFVAALTLARAVGLTLAVSADFAQAAADVVVRLPGTSVCSAAALADHLGETRSRTVSEAELVDLVAAERAAGRRIVFTNGCFDVLHRGHTTYLRQAARLGDVLVVALNSDDSVRRLKGSDRPVNTAEDRAGVLAELSCVDVITVFDTDTPIPLLEAVQPDVYAKGGDYTPEMLDETDVVRAYGGEVSILGYVPSQSTSSMVDRIRASAPTAGFVRPAGTATSAPDAGDGRAASSGAADAAPASDAGAEPAPGAPR</sequence>
<dbReference type="EC" id="2.7.7.70" evidence="2"/>
<gene>
    <name evidence="14" type="primary">hldE_3</name>
    <name evidence="14" type="ORF">CMsap09_14985</name>
</gene>
<dbReference type="Gene3D" id="3.40.1190.20">
    <property type="match status" value="1"/>
</dbReference>
<feature type="region of interest" description="Disordered" evidence="11">
    <location>
        <begin position="492"/>
        <end position="533"/>
    </location>
</feature>
<dbReference type="SUPFAM" id="SSF52374">
    <property type="entry name" value="Nucleotidylyl transferase"/>
    <property type="match status" value="1"/>
</dbReference>
<keyword evidence="5" id="KW-0547">Nucleotide-binding</keyword>
<dbReference type="NCBIfam" id="TIGR02199">
    <property type="entry name" value="rfaE_dom_II"/>
    <property type="match status" value="1"/>
</dbReference>
<keyword evidence="6" id="KW-0418">Kinase</keyword>
<reference evidence="14 15" key="1">
    <citation type="submission" date="2016-08" db="EMBL/GenBank/DDBJ databases">
        <title>Genome sequence of Clavibacter michiganensis spp. strain CASJ009.</title>
        <authorList>
            <person name="Thapa S.P."/>
            <person name="Coaker G."/>
        </authorList>
    </citation>
    <scope>NUCLEOTIDE SEQUENCE [LARGE SCALE GENOMIC DNA]</scope>
    <source>
        <strain evidence="14">CASJ009</strain>
    </source>
</reference>
<dbReference type="InterPro" id="IPR011914">
    <property type="entry name" value="RfaE_dom_II"/>
</dbReference>
<dbReference type="GO" id="GO:0016773">
    <property type="term" value="F:phosphotransferase activity, alcohol group as acceptor"/>
    <property type="evidence" value="ECO:0007669"/>
    <property type="project" value="InterPro"/>
</dbReference>
<dbReference type="AlphaFoldDB" id="A0A251XXK2"/>
<keyword evidence="3" id="KW-0808">Transferase</keyword>
<dbReference type="Proteomes" id="UP000195106">
    <property type="component" value="Unassembled WGS sequence"/>
</dbReference>